<evidence type="ECO:0000256" key="1">
    <source>
        <dbReference type="SAM" id="MobiDB-lite"/>
    </source>
</evidence>
<feature type="region of interest" description="Disordered" evidence="1">
    <location>
        <begin position="1"/>
        <end position="23"/>
    </location>
</feature>
<organism evidence="3 4">
    <name type="scientific">Desertihabitans brevis</name>
    <dbReference type="NCBI Taxonomy" id="2268447"/>
    <lineage>
        <taxon>Bacteria</taxon>
        <taxon>Bacillati</taxon>
        <taxon>Actinomycetota</taxon>
        <taxon>Actinomycetes</taxon>
        <taxon>Propionibacteriales</taxon>
        <taxon>Propionibacteriaceae</taxon>
        <taxon>Desertihabitans</taxon>
    </lineage>
</organism>
<dbReference type="Proteomes" id="UP000252770">
    <property type="component" value="Unassembled WGS sequence"/>
</dbReference>
<name>A0A367YXU6_9ACTN</name>
<dbReference type="AlphaFoldDB" id="A0A367YXU6"/>
<evidence type="ECO:0000313" key="4">
    <source>
        <dbReference type="Proteomes" id="UP000252770"/>
    </source>
</evidence>
<keyword evidence="2" id="KW-1133">Transmembrane helix</keyword>
<reference evidence="3 4" key="1">
    <citation type="submission" date="2018-07" db="EMBL/GenBank/DDBJ databases">
        <title>Desertimonas flava gen. nov. sp. nov.</title>
        <authorList>
            <person name="Liu S."/>
        </authorList>
    </citation>
    <scope>NUCLEOTIDE SEQUENCE [LARGE SCALE GENOMIC DNA]</scope>
    <source>
        <strain evidence="3 4">16Sb5-5</strain>
    </source>
</reference>
<accession>A0A367YXU6</accession>
<keyword evidence="2" id="KW-0812">Transmembrane</keyword>
<sequence>MTQPAAPWLDGAPLSRDWPPPPSRRPPRWLRVGLPVGLALVLLVALLGAGGFQRRTDTTTVMAPGAVLDAGRLAYTFDRAVAEAETGSGEGRWSVTLQGTVANPTDESQPLPHRSSGELAVRGVPGDHLAELGLVEAGGPTSVVLYRTNVPPGTSLPLTISATLPPDYRPSDRLLVVVCETELSNRRVLDPDAEPQWNPTERCFAVFAPLSVRPGR</sequence>
<feature type="transmembrane region" description="Helical" evidence="2">
    <location>
        <begin position="29"/>
        <end position="52"/>
    </location>
</feature>
<proteinExistence type="predicted"/>
<dbReference type="EMBL" id="QOUI01000003">
    <property type="protein sequence ID" value="RCK70349.1"/>
    <property type="molecule type" value="Genomic_DNA"/>
</dbReference>
<gene>
    <name evidence="3" type="ORF">DT076_06775</name>
</gene>
<dbReference type="RefSeq" id="WP_114125891.1">
    <property type="nucleotide sequence ID" value="NZ_QOUI01000003.1"/>
</dbReference>
<evidence type="ECO:0000256" key="2">
    <source>
        <dbReference type="SAM" id="Phobius"/>
    </source>
</evidence>
<keyword evidence="2" id="KW-0472">Membrane</keyword>
<comment type="caution">
    <text evidence="3">The sequence shown here is derived from an EMBL/GenBank/DDBJ whole genome shotgun (WGS) entry which is preliminary data.</text>
</comment>
<keyword evidence="4" id="KW-1185">Reference proteome</keyword>
<protein>
    <submittedName>
        <fullName evidence="3">Uncharacterized protein</fullName>
    </submittedName>
</protein>
<evidence type="ECO:0000313" key="3">
    <source>
        <dbReference type="EMBL" id="RCK70349.1"/>
    </source>
</evidence>